<protein>
    <recommendedName>
        <fullName evidence="2">C2H2-type domain-containing protein</fullName>
    </recommendedName>
</protein>
<organism evidence="3 4">
    <name type="scientific">Chlamydomonas eustigma</name>
    <dbReference type="NCBI Taxonomy" id="1157962"/>
    <lineage>
        <taxon>Eukaryota</taxon>
        <taxon>Viridiplantae</taxon>
        <taxon>Chlorophyta</taxon>
        <taxon>core chlorophytes</taxon>
        <taxon>Chlorophyceae</taxon>
        <taxon>CS clade</taxon>
        <taxon>Chlamydomonadales</taxon>
        <taxon>Chlamydomonadaceae</taxon>
        <taxon>Chlamydomonas</taxon>
    </lineage>
</organism>
<dbReference type="OrthoDB" id="546647at2759"/>
<dbReference type="SUPFAM" id="SSF57667">
    <property type="entry name" value="beta-beta-alpha zinc fingers"/>
    <property type="match status" value="1"/>
</dbReference>
<dbReference type="GO" id="GO:0008270">
    <property type="term" value="F:zinc ion binding"/>
    <property type="evidence" value="ECO:0007669"/>
    <property type="project" value="InterPro"/>
</dbReference>
<reference evidence="3 4" key="1">
    <citation type="submission" date="2017-08" db="EMBL/GenBank/DDBJ databases">
        <title>Acidophilic green algal genome provides insights into adaptation to an acidic environment.</title>
        <authorList>
            <person name="Hirooka S."/>
            <person name="Hirose Y."/>
            <person name="Kanesaki Y."/>
            <person name="Higuchi S."/>
            <person name="Fujiwara T."/>
            <person name="Onuma R."/>
            <person name="Era A."/>
            <person name="Ohbayashi R."/>
            <person name="Uzuka A."/>
            <person name="Nozaki H."/>
            <person name="Yoshikawa H."/>
            <person name="Miyagishima S.Y."/>
        </authorList>
    </citation>
    <scope>NUCLEOTIDE SEQUENCE [LARGE SCALE GENOMIC DNA]</scope>
    <source>
        <strain evidence="3 4">NIES-2499</strain>
    </source>
</reference>
<evidence type="ECO:0000313" key="3">
    <source>
        <dbReference type="EMBL" id="GAX74701.1"/>
    </source>
</evidence>
<dbReference type="EMBL" id="BEGY01000008">
    <property type="protein sequence ID" value="GAX74701.1"/>
    <property type="molecule type" value="Genomic_DNA"/>
</dbReference>
<dbReference type="InterPro" id="IPR013087">
    <property type="entry name" value="Znf_C2H2_type"/>
</dbReference>
<dbReference type="InterPro" id="IPR036236">
    <property type="entry name" value="Znf_C2H2_sf"/>
</dbReference>
<name>A0A250WV59_9CHLO</name>
<dbReference type="InterPro" id="IPR003604">
    <property type="entry name" value="Matrin/U1-like-C_Znf_C2H2"/>
</dbReference>
<feature type="domain" description="C2H2-type" evidence="2">
    <location>
        <begin position="83"/>
        <end position="105"/>
    </location>
</feature>
<feature type="compositionally biased region" description="Polar residues" evidence="1">
    <location>
        <begin position="1"/>
        <end position="13"/>
    </location>
</feature>
<evidence type="ECO:0000259" key="2">
    <source>
        <dbReference type="PROSITE" id="PS00028"/>
    </source>
</evidence>
<feature type="region of interest" description="Disordered" evidence="1">
    <location>
        <begin position="261"/>
        <end position="314"/>
    </location>
</feature>
<sequence length="314" mass="33254">MKGVQNASISAQAEQLKKSLERREKRRNEDRAYRTEEAQLQGNADIYEERSHKRFNNNNGAVAALAAISAASAYQGQVPTINCDVCKATFSSEALYKQHVAGPVHRKAIEKQQADLVRIQHMSVYQDAAQAALGAAAWTSTHGGGATNSSGLAPAKRTSVQAIRGGSQKASISQPKIPMRQGAETQATQVTKKEAMPSHAELVAMARADEGPLSIGGWIPPSVAKLPQVAATGRVVASAASVTMKTDESAVVDLRGVSKSFTDGTITNERDAGDPDGGLLGLNYGDSSESENSDEEDKDDAEADDDDPAPISFF</sequence>
<feature type="region of interest" description="Disordered" evidence="1">
    <location>
        <begin position="139"/>
        <end position="181"/>
    </location>
</feature>
<proteinExistence type="predicted"/>
<evidence type="ECO:0000313" key="4">
    <source>
        <dbReference type="Proteomes" id="UP000232323"/>
    </source>
</evidence>
<accession>A0A250WV59</accession>
<dbReference type="GO" id="GO:0003676">
    <property type="term" value="F:nucleic acid binding"/>
    <property type="evidence" value="ECO:0007669"/>
    <property type="project" value="InterPro"/>
</dbReference>
<comment type="caution">
    <text evidence="3">The sequence shown here is derived from an EMBL/GenBank/DDBJ whole genome shotgun (WGS) entry which is preliminary data.</text>
</comment>
<keyword evidence="4" id="KW-1185">Reference proteome</keyword>
<dbReference type="Gene3D" id="3.30.160.60">
    <property type="entry name" value="Classic Zinc Finger"/>
    <property type="match status" value="1"/>
</dbReference>
<gene>
    <name evidence="3" type="ORF">CEUSTIGMA_g2149.t1</name>
</gene>
<dbReference type="PROSITE" id="PS00028">
    <property type="entry name" value="ZINC_FINGER_C2H2_1"/>
    <property type="match status" value="1"/>
</dbReference>
<feature type="compositionally biased region" description="Basic and acidic residues" evidence="1">
    <location>
        <begin position="15"/>
        <end position="37"/>
    </location>
</feature>
<evidence type="ECO:0000256" key="1">
    <source>
        <dbReference type="SAM" id="MobiDB-lite"/>
    </source>
</evidence>
<dbReference type="SMART" id="SM00451">
    <property type="entry name" value="ZnF_U1"/>
    <property type="match status" value="1"/>
</dbReference>
<dbReference type="Pfam" id="PF12874">
    <property type="entry name" value="zf-met"/>
    <property type="match status" value="1"/>
</dbReference>
<dbReference type="AlphaFoldDB" id="A0A250WV59"/>
<feature type="region of interest" description="Disordered" evidence="1">
    <location>
        <begin position="1"/>
        <end position="37"/>
    </location>
</feature>
<dbReference type="Proteomes" id="UP000232323">
    <property type="component" value="Unassembled WGS sequence"/>
</dbReference>
<feature type="compositionally biased region" description="Acidic residues" evidence="1">
    <location>
        <begin position="288"/>
        <end position="308"/>
    </location>
</feature>